<evidence type="ECO:0000313" key="2">
    <source>
        <dbReference type="Proteomes" id="UP001167871"/>
    </source>
</evidence>
<dbReference type="RefSeq" id="WP_022039094.1">
    <property type="nucleotide sequence ID" value="NZ_JAUEII010000008.1"/>
</dbReference>
<proteinExistence type="predicted"/>
<reference evidence="1" key="2">
    <citation type="submission" date="2024-05" db="EMBL/GenBank/DDBJ databases">
        <title>Identification and characterization of horizontal gene transfer across gut microbiota members of farm animals based on homology search.</title>
        <authorList>
            <person name="Schwarzerova J."/>
            <person name="Nykrynova M."/>
            <person name="Jureckova K."/>
            <person name="Cejkova D."/>
            <person name="Rychlik I."/>
        </authorList>
    </citation>
    <scope>NUCLEOTIDE SEQUENCE</scope>
    <source>
        <strain evidence="1">84_SSukc20</strain>
    </source>
</reference>
<dbReference type="Proteomes" id="UP001167871">
    <property type="component" value="Unassembled WGS sequence"/>
</dbReference>
<keyword evidence="2" id="KW-1185">Reference proteome</keyword>
<organism evidence="1 2">
    <name type="scientific">Bacteroides gallinaceum</name>
    <dbReference type="NCBI Taxonomy" id="1462571"/>
    <lineage>
        <taxon>Bacteria</taxon>
        <taxon>Pseudomonadati</taxon>
        <taxon>Bacteroidota</taxon>
        <taxon>Bacteroidia</taxon>
        <taxon>Bacteroidales</taxon>
        <taxon>Bacteroidaceae</taxon>
        <taxon>Bacteroides</taxon>
    </lineage>
</organism>
<gene>
    <name evidence="1" type="ORF">QVO10_05160</name>
</gene>
<reference evidence="1" key="1">
    <citation type="submission" date="2023-06" db="EMBL/GenBank/DDBJ databases">
        <authorList>
            <person name="Zeman M."/>
            <person name="Kubasova T."/>
            <person name="Jahodarova E."/>
            <person name="Nykrynova M."/>
            <person name="Rychlik I."/>
        </authorList>
    </citation>
    <scope>NUCLEOTIDE SEQUENCE</scope>
    <source>
        <strain evidence="1">84_SSukc20</strain>
    </source>
</reference>
<accession>A0ABT7X403</accession>
<name>A0ABT7X403_9BACE</name>
<comment type="caution">
    <text evidence="1">The sequence shown here is derived from an EMBL/GenBank/DDBJ whole genome shotgun (WGS) entry which is preliminary data.</text>
</comment>
<evidence type="ECO:0000313" key="1">
    <source>
        <dbReference type="EMBL" id="MDN0048780.1"/>
    </source>
</evidence>
<sequence length="55" mass="6318">MGTIGEQFTIFAVFNPEIKSKLMKVTAFIRKTAKKNDLEIQATIYFRKEGHQGNK</sequence>
<protein>
    <submittedName>
        <fullName evidence="1">Uncharacterized protein</fullName>
    </submittedName>
</protein>
<dbReference type="EMBL" id="JAUEII010000008">
    <property type="protein sequence ID" value="MDN0048780.1"/>
    <property type="molecule type" value="Genomic_DNA"/>
</dbReference>